<accession>A0A5R9J2A3</accession>
<dbReference type="AlphaFoldDB" id="A0A5R9J2A3"/>
<evidence type="ECO:0000256" key="4">
    <source>
        <dbReference type="ARBA" id="ARBA00023136"/>
    </source>
</evidence>
<feature type="domain" description="DUF1232" evidence="5">
    <location>
        <begin position="28"/>
        <end position="57"/>
    </location>
</feature>
<gene>
    <name evidence="6" type="ORF">FE263_19265</name>
</gene>
<dbReference type="InterPro" id="IPR027417">
    <property type="entry name" value="P-loop_NTPase"/>
</dbReference>
<evidence type="ECO:0000256" key="3">
    <source>
        <dbReference type="ARBA" id="ARBA00022989"/>
    </source>
</evidence>
<proteinExistence type="predicted"/>
<name>A0A5R9J2A3_9PROT</name>
<comment type="subcellular location">
    <subcellularLocation>
        <location evidence="1">Endomembrane system</location>
        <topology evidence="1">Multi-pass membrane protein</topology>
    </subcellularLocation>
</comment>
<dbReference type="OrthoDB" id="1407035at2"/>
<dbReference type="Pfam" id="PF06803">
    <property type="entry name" value="DUF1232"/>
    <property type="match status" value="1"/>
</dbReference>
<dbReference type="Proteomes" id="UP000305654">
    <property type="component" value="Unassembled WGS sequence"/>
</dbReference>
<evidence type="ECO:0000256" key="1">
    <source>
        <dbReference type="ARBA" id="ARBA00004127"/>
    </source>
</evidence>
<dbReference type="EMBL" id="VCDI01000009">
    <property type="protein sequence ID" value="TLU70993.1"/>
    <property type="molecule type" value="Genomic_DNA"/>
</dbReference>
<keyword evidence="2" id="KW-0812">Transmembrane</keyword>
<evidence type="ECO:0000256" key="2">
    <source>
        <dbReference type="ARBA" id="ARBA00022692"/>
    </source>
</evidence>
<dbReference type="InterPro" id="IPR010652">
    <property type="entry name" value="DUF1232"/>
</dbReference>
<keyword evidence="3" id="KW-1133">Transmembrane helix</keyword>
<evidence type="ECO:0000313" key="7">
    <source>
        <dbReference type="Proteomes" id="UP000305654"/>
    </source>
</evidence>
<evidence type="ECO:0000313" key="6">
    <source>
        <dbReference type="EMBL" id="TLU70993.1"/>
    </source>
</evidence>
<keyword evidence="7" id="KW-1185">Reference proteome</keyword>
<organism evidence="6 7">
    <name type="scientific">Lichenicoccus roseus</name>
    <dbReference type="NCBI Taxonomy" id="2683649"/>
    <lineage>
        <taxon>Bacteria</taxon>
        <taxon>Pseudomonadati</taxon>
        <taxon>Pseudomonadota</taxon>
        <taxon>Alphaproteobacteria</taxon>
        <taxon>Acetobacterales</taxon>
        <taxon>Acetobacteraceae</taxon>
        <taxon>Lichenicoccus</taxon>
    </lineage>
</organism>
<dbReference type="GO" id="GO:0012505">
    <property type="term" value="C:endomembrane system"/>
    <property type="evidence" value="ECO:0007669"/>
    <property type="project" value="UniProtKB-SubCell"/>
</dbReference>
<sequence>MGLMQEVRSMSLPTPILRLLDPHVSPATKLLMLFGLSYPLQPIDLIPDRLPYVGHADNYGLPVAGAAAALLLLLGIPGRAVVLARLTRAGLGILASIGQAAAARAPGRFILRLMLGRWPDPPEQQAFLAGLAATGHSLPPLLRAAAYVPAAAPLLGRGMLLSAVTGQRSRPGDGRPVVAGNAGIALSDAQMRGNLLAVWRGPKLRFLHLEKTAGSSLVVALQSQFHPLQIHSEGALKTITAIDAERFAALAAAHRRAEFVWGHYDLPSLRRLDGDEAGFHFCLLRDPRQRILSLYYFWRATSGATERPVCLAREHGLLDFLRLRDPALRNEIDNLYVRRLTGLYVTGTGDPLDAAPDQALAAAERAMRRLDFVGISERLTESLALLGDTLGFTPPARTPAVNVQAQLELKALRPTPASPREPMTEAIEAELAALTRLDIMLYRSADRRLARLRPGTGAEIDA</sequence>
<keyword evidence="4" id="KW-0472">Membrane</keyword>
<protein>
    <submittedName>
        <fullName evidence="6">DUF1232 domain-containing protein</fullName>
    </submittedName>
</protein>
<reference evidence="6 7" key="1">
    <citation type="submission" date="2019-05" db="EMBL/GenBank/DDBJ databases">
        <authorList>
            <person name="Pankratov T."/>
            <person name="Grouzdev D."/>
        </authorList>
    </citation>
    <scope>NUCLEOTIDE SEQUENCE [LARGE SCALE GENOMIC DNA]</scope>
    <source>
        <strain evidence="6 7">KEBCLARHB70R</strain>
    </source>
</reference>
<comment type="caution">
    <text evidence="6">The sequence shown here is derived from an EMBL/GenBank/DDBJ whole genome shotgun (WGS) entry which is preliminary data.</text>
</comment>
<evidence type="ECO:0000259" key="5">
    <source>
        <dbReference type="Pfam" id="PF06803"/>
    </source>
</evidence>
<dbReference type="Gene3D" id="3.40.50.300">
    <property type="entry name" value="P-loop containing nucleotide triphosphate hydrolases"/>
    <property type="match status" value="1"/>
</dbReference>